<dbReference type="EMBL" id="RCVM01000013">
    <property type="protein sequence ID" value="RLY02658.1"/>
    <property type="molecule type" value="Genomic_DNA"/>
</dbReference>
<dbReference type="SUPFAM" id="SSF55347">
    <property type="entry name" value="Glyceraldehyde-3-phosphate dehydrogenase-like, C-terminal domain"/>
    <property type="match status" value="1"/>
</dbReference>
<dbReference type="RefSeq" id="WP_121835875.1">
    <property type="nucleotide sequence ID" value="NZ_CP163513.1"/>
</dbReference>
<proteinExistence type="inferred from homology"/>
<dbReference type="Pfam" id="PF22725">
    <property type="entry name" value="GFO_IDH_MocA_C3"/>
    <property type="match status" value="1"/>
</dbReference>
<dbReference type="Proteomes" id="UP000279194">
    <property type="component" value="Unassembled WGS sequence"/>
</dbReference>
<keyword evidence="2" id="KW-0560">Oxidoreductase</keyword>
<organism evidence="5 6">
    <name type="scientific">Streptococcus hillyeri</name>
    <dbReference type="NCBI Taxonomy" id="2282420"/>
    <lineage>
        <taxon>Bacteria</taxon>
        <taxon>Bacillati</taxon>
        <taxon>Bacillota</taxon>
        <taxon>Bacilli</taxon>
        <taxon>Lactobacillales</taxon>
        <taxon>Streptococcaceae</taxon>
        <taxon>Streptococcus</taxon>
    </lineage>
</organism>
<comment type="similarity">
    <text evidence="1">Belongs to the Gfo/Idh/MocA family.</text>
</comment>
<keyword evidence="6" id="KW-1185">Reference proteome</keyword>
<dbReference type="PANTHER" id="PTHR22604:SF105">
    <property type="entry name" value="TRANS-1,2-DIHYDROBENZENE-1,2-DIOL DEHYDROGENASE"/>
    <property type="match status" value="1"/>
</dbReference>
<dbReference type="AlphaFoldDB" id="A0A3L9DR22"/>
<dbReference type="Gene3D" id="3.40.50.720">
    <property type="entry name" value="NAD(P)-binding Rossmann-like Domain"/>
    <property type="match status" value="1"/>
</dbReference>
<evidence type="ECO:0000313" key="6">
    <source>
        <dbReference type="Proteomes" id="UP000279194"/>
    </source>
</evidence>
<feature type="domain" description="GFO/IDH/MocA-like oxidoreductase" evidence="4">
    <location>
        <begin position="133"/>
        <end position="249"/>
    </location>
</feature>
<dbReference type="InterPro" id="IPR055170">
    <property type="entry name" value="GFO_IDH_MocA-like_dom"/>
</dbReference>
<accession>A0A3L9DR22</accession>
<dbReference type="Pfam" id="PF01408">
    <property type="entry name" value="GFO_IDH_MocA"/>
    <property type="match status" value="1"/>
</dbReference>
<name>A0A3L9DR22_9STRE</name>
<dbReference type="InterPro" id="IPR050984">
    <property type="entry name" value="Gfo/Idh/MocA_domain"/>
</dbReference>
<evidence type="ECO:0000256" key="1">
    <source>
        <dbReference type="ARBA" id="ARBA00010928"/>
    </source>
</evidence>
<dbReference type="InterPro" id="IPR036291">
    <property type="entry name" value="NAD(P)-bd_dom_sf"/>
</dbReference>
<comment type="caution">
    <text evidence="5">The sequence shown here is derived from an EMBL/GenBank/DDBJ whole genome shotgun (WGS) entry which is preliminary data.</text>
</comment>
<reference evidence="5 6" key="1">
    <citation type="submission" date="2018-10" db="EMBL/GenBank/DDBJ databases">
        <title>Streptococcus hillyeri sp. nov., isolated from equine tracheal sample.</title>
        <authorList>
            <person name="Macfadyen A.C."/>
            <person name="Waller A."/>
            <person name="Paterson G.K."/>
        </authorList>
    </citation>
    <scope>NUCLEOTIDE SEQUENCE [LARGE SCALE GENOMIC DNA]</scope>
    <source>
        <strain evidence="5 6">28462</strain>
    </source>
</reference>
<evidence type="ECO:0000259" key="4">
    <source>
        <dbReference type="Pfam" id="PF22725"/>
    </source>
</evidence>
<sequence length="327" mass="36775">MTEGKQYNWATLGTGVIANELAQALESQGKKLYSVANRTYDKGVAFAQKYGIEKVYQNIDEVFEDPEVDIIYISTPHNTHINFLRKALAKGKHVLCEKSITLNSEELAEAIALAEENHVVLAEAMTIFHMPIYRKLTEVVASGKLGELKLIQMNFGSYKDYDMTNRFFSRELAGGALLDIGVYALSFVRWFMSSIPNQMASQVKLAPTGVDEQVGILLTNAEGEMATIALSLHAKQPKRGTIAYDKGYIELYEYPRGQKAVITYTEDGHQEVIEAGDTAQALSYELADMEKAVAGIENRMYLDYTRDVMAMMTRLRREWGMTYPEEE</sequence>
<dbReference type="Gene3D" id="3.30.360.10">
    <property type="entry name" value="Dihydrodipicolinate Reductase, domain 2"/>
    <property type="match status" value="1"/>
</dbReference>
<evidence type="ECO:0000256" key="2">
    <source>
        <dbReference type="ARBA" id="ARBA00023002"/>
    </source>
</evidence>
<protein>
    <submittedName>
        <fullName evidence="5">Gfo/Idh/MocA family oxidoreductase</fullName>
    </submittedName>
</protein>
<dbReference type="GO" id="GO:0000166">
    <property type="term" value="F:nucleotide binding"/>
    <property type="evidence" value="ECO:0007669"/>
    <property type="project" value="InterPro"/>
</dbReference>
<evidence type="ECO:0000259" key="3">
    <source>
        <dbReference type="Pfam" id="PF01408"/>
    </source>
</evidence>
<feature type="domain" description="Gfo/Idh/MocA-like oxidoreductase N-terminal" evidence="3">
    <location>
        <begin position="8"/>
        <end position="122"/>
    </location>
</feature>
<dbReference type="GO" id="GO:0016491">
    <property type="term" value="F:oxidoreductase activity"/>
    <property type="evidence" value="ECO:0007669"/>
    <property type="project" value="UniProtKB-KW"/>
</dbReference>
<dbReference type="PANTHER" id="PTHR22604">
    <property type="entry name" value="OXIDOREDUCTASES"/>
    <property type="match status" value="1"/>
</dbReference>
<evidence type="ECO:0000313" key="5">
    <source>
        <dbReference type="EMBL" id="RLY02658.1"/>
    </source>
</evidence>
<dbReference type="SUPFAM" id="SSF51735">
    <property type="entry name" value="NAD(P)-binding Rossmann-fold domains"/>
    <property type="match status" value="1"/>
</dbReference>
<dbReference type="OrthoDB" id="9815825at2"/>
<dbReference type="InterPro" id="IPR000683">
    <property type="entry name" value="Gfo/Idh/MocA-like_OxRdtase_N"/>
</dbReference>
<gene>
    <name evidence="5" type="ORF">EAF07_07060</name>
</gene>